<dbReference type="AlphaFoldDB" id="A0A6A4FZ52"/>
<dbReference type="Proteomes" id="UP000434957">
    <property type="component" value="Unassembled WGS sequence"/>
</dbReference>
<dbReference type="EMBL" id="QXFT01000112">
    <property type="protein sequence ID" value="KAE9354606.1"/>
    <property type="molecule type" value="Genomic_DNA"/>
</dbReference>
<evidence type="ECO:0000313" key="1">
    <source>
        <dbReference type="EMBL" id="KAE9354606.1"/>
    </source>
</evidence>
<dbReference type="SUPFAM" id="SSF48403">
    <property type="entry name" value="Ankyrin repeat"/>
    <property type="match status" value="1"/>
</dbReference>
<keyword evidence="2" id="KW-1185">Reference proteome</keyword>
<name>A0A6A4FZ52_9STRA</name>
<evidence type="ECO:0000313" key="2">
    <source>
        <dbReference type="Proteomes" id="UP000434957"/>
    </source>
</evidence>
<dbReference type="Pfam" id="PF13637">
    <property type="entry name" value="Ank_4"/>
    <property type="match status" value="3"/>
</dbReference>
<dbReference type="Gene3D" id="1.25.40.20">
    <property type="entry name" value="Ankyrin repeat-containing domain"/>
    <property type="match status" value="2"/>
</dbReference>
<dbReference type="PANTHER" id="PTHR46586:SF3">
    <property type="entry name" value="ANKYRIN REPEAT-CONTAINING PROTEIN"/>
    <property type="match status" value="1"/>
</dbReference>
<dbReference type="InterPro" id="IPR036770">
    <property type="entry name" value="Ankyrin_rpt-contain_sf"/>
</dbReference>
<proteinExistence type="predicted"/>
<comment type="caution">
    <text evidence="1">The sequence shown here is derived from an EMBL/GenBank/DDBJ whole genome shotgun (WGS) entry which is preliminary data.</text>
</comment>
<accession>A0A6A4FZ52</accession>
<organism evidence="1 2">
    <name type="scientific">Phytophthora rubi</name>
    <dbReference type="NCBI Taxonomy" id="129364"/>
    <lineage>
        <taxon>Eukaryota</taxon>
        <taxon>Sar</taxon>
        <taxon>Stramenopiles</taxon>
        <taxon>Oomycota</taxon>
        <taxon>Peronosporomycetes</taxon>
        <taxon>Peronosporales</taxon>
        <taxon>Peronosporaceae</taxon>
        <taxon>Phytophthora</taxon>
    </lineage>
</organism>
<dbReference type="InterPro" id="IPR002110">
    <property type="entry name" value="Ankyrin_rpt"/>
</dbReference>
<sequence>MDRAAKNGHLEVVKWLHQNRAEGCTSHAMDSAAGHGHLDVVKWLHLNRTEGCTSDAMDSAASGEHLDVVKWLHRNRMEGCTARAMDKAAKYGHLDVVQWLHFNRQEGCTTRAVDYAAENGFLEIIKWLLENRSEGCSTHAMERAAVSGHLHVVQWLHDNCTDARICEAAFGNAASYGHFAVVTWLHKNGYEVYPGQTVEIVVDTGHFDIEFFTGLERDDDVSMANALSSGSVHNRGLLWEFLESMYARHSPAFVRSVRFVSDDVFDLDLRGKQSLAMARGQSVHISLSGATQSELVWVVPADTFGCFIRVQLESSSGAGMLGLEHVEVLGSSSEQYVGPRVRDVVCAEGMTVAICTPLSGRGELREKFQRAARADRASVGVLGQLETFHPFVREEESEARAEDALYAASLTAKSGMEKREVFTAIAALEAK</sequence>
<protein>
    <submittedName>
        <fullName evidence="1">Uncharacterized protein</fullName>
    </submittedName>
</protein>
<reference evidence="1 2" key="1">
    <citation type="submission" date="2018-08" db="EMBL/GenBank/DDBJ databases">
        <title>Genomic investigation of the strawberry pathogen Phytophthora fragariae indicates pathogenicity is determined by transcriptional variation in three key races.</title>
        <authorList>
            <person name="Adams T.M."/>
            <person name="Armitage A.D."/>
            <person name="Sobczyk M.K."/>
            <person name="Bates H.J."/>
            <person name="Dunwell J.M."/>
            <person name="Nellist C.F."/>
            <person name="Harrison R.J."/>
        </authorList>
    </citation>
    <scope>NUCLEOTIDE SEQUENCE [LARGE SCALE GENOMIC DNA]</scope>
    <source>
        <strain evidence="1 2">SCRP333</strain>
    </source>
</reference>
<dbReference type="InterPro" id="IPR052050">
    <property type="entry name" value="SecEffector_AnkRepeat"/>
</dbReference>
<gene>
    <name evidence="1" type="ORF">PR003_g3258</name>
</gene>
<dbReference type="PANTHER" id="PTHR46586">
    <property type="entry name" value="ANKYRIN REPEAT-CONTAINING PROTEIN"/>
    <property type="match status" value="1"/>
</dbReference>